<evidence type="ECO:0000313" key="1">
    <source>
        <dbReference type="EMBL" id="CAG8686883.1"/>
    </source>
</evidence>
<accession>A0ACA9P652</accession>
<keyword evidence="2" id="KW-1185">Reference proteome</keyword>
<feature type="non-terminal residue" evidence="1">
    <location>
        <position position="1"/>
    </location>
</feature>
<reference evidence="1" key="1">
    <citation type="submission" date="2021-06" db="EMBL/GenBank/DDBJ databases">
        <authorList>
            <person name="Kallberg Y."/>
            <person name="Tangrot J."/>
            <person name="Rosling A."/>
        </authorList>
    </citation>
    <scope>NUCLEOTIDE SEQUENCE</scope>
    <source>
        <strain evidence="1">CL356</strain>
    </source>
</reference>
<comment type="caution">
    <text evidence="1">The sequence shown here is derived from an EMBL/GenBank/DDBJ whole genome shotgun (WGS) entry which is preliminary data.</text>
</comment>
<name>A0ACA9P652_9GLOM</name>
<feature type="non-terminal residue" evidence="1">
    <location>
        <position position="115"/>
    </location>
</feature>
<gene>
    <name evidence="1" type="ORF">ACOLOM_LOCUS9625</name>
</gene>
<evidence type="ECO:0000313" key="2">
    <source>
        <dbReference type="Proteomes" id="UP000789525"/>
    </source>
</evidence>
<proteinExistence type="predicted"/>
<sequence>MNFYNWECPDAINFPKFLETLKHFRLTGFPKYPSTEGSVIKKDFEGENQLESLVRELSLKVNCMFNDEMLEWKIAFVDGFLLYWDVDIVKELDLKFFIKADHYTIKQRRKEIASN</sequence>
<organism evidence="1 2">
    <name type="scientific">Acaulospora colombiana</name>
    <dbReference type="NCBI Taxonomy" id="27376"/>
    <lineage>
        <taxon>Eukaryota</taxon>
        <taxon>Fungi</taxon>
        <taxon>Fungi incertae sedis</taxon>
        <taxon>Mucoromycota</taxon>
        <taxon>Glomeromycotina</taxon>
        <taxon>Glomeromycetes</taxon>
        <taxon>Diversisporales</taxon>
        <taxon>Acaulosporaceae</taxon>
        <taxon>Acaulospora</taxon>
    </lineage>
</organism>
<dbReference type="EMBL" id="CAJVPT010028459">
    <property type="protein sequence ID" value="CAG8686883.1"/>
    <property type="molecule type" value="Genomic_DNA"/>
</dbReference>
<dbReference type="Proteomes" id="UP000789525">
    <property type="component" value="Unassembled WGS sequence"/>
</dbReference>
<protein>
    <submittedName>
        <fullName evidence="1">1630_t:CDS:1</fullName>
    </submittedName>
</protein>